<dbReference type="STRING" id="1543381.LF63_0104100"/>
<feature type="transmembrane region" description="Helical" evidence="1">
    <location>
        <begin position="158"/>
        <end position="178"/>
    </location>
</feature>
<evidence type="ECO:0000313" key="2">
    <source>
        <dbReference type="EMBL" id="KGI78633.1"/>
    </source>
</evidence>
<feature type="transmembrane region" description="Helical" evidence="1">
    <location>
        <begin position="12"/>
        <end position="33"/>
    </location>
</feature>
<evidence type="ECO:0000256" key="1">
    <source>
        <dbReference type="SAM" id="Phobius"/>
    </source>
</evidence>
<feature type="transmembrane region" description="Helical" evidence="1">
    <location>
        <begin position="102"/>
        <end position="120"/>
    </location>
</feature>
<comment type="caution">
    <text evidence="2">The sequence shown here is derived from an EMBL/GenBank/DDBJ whole genome shotgun (WGS) entry which is preliminary data.</text>
</comment>
<keyword evidence="3" id="KW-1185">Reference proteome</keyword>
<protein>
    <submittedName>
        <fullName evidence="2">Uncharacterized protein</fullName>
    </submittedName>
</protein>
<feature type="transmembrane region" description="Helical" evidence="1">
    <location>
        <begin position="74"/>
        <end position="96"/>
    </location>
</feature>
<proteinExistence type="predicted"/>
<keyword evidence="1" id="KW-0472">Membrane</keyword>
<accession>A0A099CXD1</accession>
<keyword evidence="1" id="KW-1133">Transmembrane helix</keyword>
<dbReference type="HOGENOM" id="CLU_125466_0_0_6"/>
<feature type="transmembrane region" description="Helical" evidence="1">
    <location>
        <begin position="45"/>
        <end position="62"/>
    </location>
</feature>
<dbReference type="AlphaFoldDB" id="A0A099CXD1"/>
<evidence type="ECO:0000313" key="3">
    <source>
        <dbReference type="Proteomes" id="UP000029708"/>
    </source>
</evidence>
<dbReference type="Proteomes" id="UP000029708">
    <property type="component" value="Unassembled WGS sequence"/>
</dbReference>
<dbReference type="EMBL" id="JROI01000008">
    <property type="protein sequence ID" value="KGI78633.1"/>
    <property type="molecule type" value="Genomic_DNA"/>
</dbReference>
<reference evidence="2 3" key="1">
    <citation type="submission" date="2014-09" db="EMBL/GenBank/DDBJ databases">
        <title>Xanthomonadaceae 3.5X direct submission.</title>
        <authorList>
            <person name="Fang T."/>
            <person name="Wang H."/>
        </authorList>
    </citation>
    <scope>NUCLEOTIDE SEQUENCE [LARGE SCALE GENOMIC DNA]</scope>
    <source>
        <strain evidence="2 3">3.5X</strain>
    </source>
</reference>
<keyword evidence="1" id="KW-0812">Transmembrane</keyword>
<feature type="transmembrane region" description="Helical" evidence="1">
    <location>
        <begin position="127"/>
        <end position="152"/>
    </location>
</feature>
<sequence>MQARSPSPLWRPLGYVAIGTFALLSIPWTAMHWHASGVHWSSGDFVVAGGLLFGTGCAYVLLARHRGRTAYRAASAIALLTLLMLVWANLAVGILGTEADPANLMYAGVVGVAVIGALLARFRARGMAWALVAAALLLTVIAVVALTAGLAVPRDNPLPTLMAHGIFIALLLTAAWLYRRAARDASDTRPD</sequence>
<organism evidence="2 3">
    <name type="scientific">Oleiagrimonas soli</name>
    <dbReference type="NCBI Taxonomy" id="1543381"/>
    <lineage>
        <taxon>Bacteria</taxon>
        <taxon>Pseudomonadati</taxon>
        <taxon>Pseudomonadota</taxon>
        <taxon>Gammaproteobacteria</taxon>
        <taxon>Lysobacterales</taxon>
        <taxon>Rhodanobacteraceae</taxon>
        <taxon>Oleiagrimonas</taxon>
    </lineage>
</organism>
<name>A0A099CXD1_9GAMM</name>
<gene>
    <name evidence="2" type="ORF">LF63_0104100</name>
</gene>